<dbReference type="RefSeq" id="WP_186804905.1">
    <property type="nucleotide sequence ID" value="NZ_CP019646.1"/>
</dbReference>
<evidence type="ECO:0000256" key="3">
    <source>
        <dbReference type="SAM" id="SignalP"/>
    </source>
</evidence>
<gene>
    <name evidence="5" type="ORF">SMSP2_01372</name>
</gene>
<evidence type="ECO:0000259" key="4">
    <source>
        <dbReference type="SMART" id="SM00560"/>
    </source>
</evidence>
<evidence type="ECO:0000256" key="2">
    <source>
        <dbReference type="ARBA" id="ARBA00023157"/>
    </source>
</evidence>
<dbReference type="STRING" id="1851148.SMSP2_01372"/>
<dbReference type="KEGG" id="pbas:SMSP2_01372"/>
<dbReference type="InterPro" id="IPR006558">
    <property type="entry name" value="LamG-like"/>
</dbReference>
<keyword evidence="1 3" id="KW-0732">Signal</keyword>
<evidence type="ECO:0000313" key="5">
    <source>
        <dbReference type="EMBL" id="AQQ71008.1"/>
    </source>
</evidence>
<dbReference type="AlphaFoldDB" id="A0A1Q2MEN8"/>
<dbReference type="InterPro" id="IPR013320">
    <property type="entry name" value="ConA-like_dom_sf"/>
</dbReference>
<accession>A0A1Q2MEN8</accession>
<dbReference type="Gene3D" id="2.60.120.200">
    <property type="match status" value="1"/>
</dbReference>
<protein>
    <recommendedName>
        <fullName evidence="4">LamG-like jellyroll fold domain-containing protein</fullName>
    </recommendedName>
</protein>
<keyword evidence="2" id="KW-1015">Disulfide bond</keyword>
<feature type="domain" description="LamG-like jellyroll fold" evidence="4">
    <location>
        <begin position="652"/>
        <end position="813"/>
    </location>
</feature>
<dbReference type="Proteomes" id="UP000188181">
    <property type="component" value="Chromosome"/>
</dbReference>
<evidence type="ECO:0000313" key="6">
    <source>
        <dbReference type="Proteomes" id="UP000188181"/>
    </source>
</evidence>
<sequence precursor="true">MCKKNILLSAAVILILFCGLSTAANKVWWGYDDDNWDTDGNWAPEGAPTSADPVFIDQRAAGSYTYPVLTEANTDAKCAVLKLSQYGTGGRLDITGGKLSVSNLAYIGVKATYVTELNMSGGELIITNNMFVPYAGETTFTMTGGSVSIGGTLSVSHQAVADSFINLTGGTVEASAFLWNTGDTRFGHINIEEGTLQINSATDYTNDLQALIDSGDITAYGSGTTRYDWVSHPRSAFELEYTGSATILTAKLQDVNTAWSPSPSNRERVDNVNGGETVLSWSSGESTREVDGHDVYFGTSWQEVYDAQTESPEYIGRQSANDYNVGQLPLAETYYWRIDEIDPEGITYKGDVWQFSTQQGRVVCNFDDYTDTSGLLSNWTETGGAEVSLETAEIGVRLTTIENSMMFEYDNSAAPYYSEVSADAAGLPDFANAADWNWLEVEALYVSLHGVSDNDAADGLYVGLEDNTSAVEVVYYSDMNDLIQESWEDVIDWNIPLSEFAGVDLSNVQKVFFGLGSRTNPAAGSSGTVYIDSMTLYPPRCVGWINQGSDIGDKESSDCTGDGEDILALGQDWLQNYSGTITAASPAGSPVLYYDFEDGSGYYVTDRAGSHTGTISGDPLWNSQGYTGNCFEFDGITNYIDVDGAVIENLDSAVTVSSWIKASASEIFAAGGFLFSAKGDDGVVRFYLQMAGWPENQQQAIYTQFAVGNTGWPNTDNCTLGSIYQTPVGYFSQTAAKEWTHLAVTKNTADGTMKLYINGKLYAATNERTQAIGDDTAVFDQARLGASAANVALQKWRGYVDEFKIYDYELTQSEIMNLAGYAPGESLEQPNLSWADVNGDSNVNLADFAVLAADWLQTITWP</sequence>
<feature type="chain" id="PRO_5013292550" description="LamG-like jellyroll fold domain-containing protein" evidence="3">
    <location>
        <begin position="24"/>
        <end position="862"/>
    </location>
</feature>
<feature type="signal peptide" evidence="3">
    <location>
        <begin position="1"/>
        <end position="23"/>
    </location>
</feature>
<organism evidence="5 6">
    <name type="scientific">Limihaloglobus sulfuriphilus</name>
    <dbReference type="NCBI Taxonomy" id="1851148"/>
    <lineage>
        <taxon>Bacteria</taxon>
        <taxon>Pseudomonadati</taxon>
        <taxon>Planctomycetota</taxon>
        <taxon>Phycisphaerae</taxon>
        <taxon>Sedimentisphaerales</taxon>
        <taxon>Sedimentisphaeraceae</taxon>
        <taxon>Limihaloglobus</taxon>
    </lineage>
</organism>
<dbReference type="SUPFAM" id="SSF49899">
    <property type="entry name" value="Concanavalin A-like lectins/glucanases"/>
    <property type="match status" value="1"/>
</dbReference>
<keyword evidence="6" id="KW-1185">Reference proteome</keyword>
<dbReference type="Pfam" id="PF13385">
    <property type="entry name" value="Laminin_G_3"/>
    <property type="match status" value="1"/>
</dbReference>
<name>A0A1Q2MEN8_9BACT</name>
<reference evidence="6" key="1">
    <citation type="submission" date="2017-02" db="EMBL/GenBank/DDBJ databases">
        <title>Comparative genomics and description of representatives of a novel lineage of planctomycetes thriving in anoxic sediments.</title>
        <authorList>
            <person name="Spring S."/>
            <person name="Bunk B."/>
            <person name="Sproer C."/>
        </authorList>
    </citation>
    <scope>NUCLEOTIDE SEQUENCE [LARGE SCALE GENOMIC DNA]</scope>
    <source>
        <strain evidence="6">SM-Chi-D1</strain>
    </source>
</reference>
<proteinExistence type="predicted"/>
<dbReference type="SMART" id="SM00560">
    <property type="entry name" value="LamGL"/>
    <property type="match status" value="1"/>
</dbReference>
<evidence type="ECO:0000256" key="1">
    <source>
        <dbReference type="ARBA" id="ARBA00022729"/>
    </source>
</evidence>
<dbReference type="EMBL" id="CP019646">
    <property type="protein sequence ID" value="AQQ71008.1"/>
    <property type="molecule type" value="Genomic_DNA"/>
</dbReference>